<dbReference type="EMBL" id="CP042187">
    <property type="protein sequence ID" value="QDS69296.1"/>
    <property type="molecule type" value="Genomic_DNA"/>
</dbReference>
<reference evidence="1 2" key="1">
    <citation type="submission" date="2019-07" db="EMBL/GenBank/DDBJ databases">
        <title>Finished genome of Venturia effusa.</title>
        <authorList>
            <person name="Young C.A."/>
            <person name="Cox M.P."/>
            <person name="Ganley A.R.D."/>
            <person name="David W.J."/>
        </authorList>
    </citation>
    <scope>NUCLEOTIDE SEQUENCE [LARGE SCALE GENOMIC DNA]</scope>
    <source>
        <strain evidence="2">albino</strain>
    </source>
</reference>
<dbReference type="AlphaFoldDB" id="A0A517L108"/>
<accession>A0A517L108</accession>
<dbReference type="OrthoDB" id="10318276at2759"/>
<evidence type="ECO:0000313" key="2">
    <source>
        <dbReference type="Proteomes" id="UP000316270"/>
    </source>
</evidence>
<evidence type="ECO:0000313" key="1">
    <source>
        <dbReference type="EMBL" id="QDS69296.1"/>
    </source>
</evidence>
<dbReference type="Proteomes" id="UP000316270">
    <property type="component" value="Chromosome 3"/>
</dbReference>
<keyword evidence="2" id="KW-1185">Reference proteome</keyword>
<gene>
    <name evidence="1" type="ORF">FKW77_002678</name>
</gene>
<name>A0A517L108_9PEZI</name>
<sequence length="177" mass="20090">MTSWEYLEHRDNVFESPPALQEPTSPTKSNPSYHLKTMKLRFLTPAIALLLSTTHAWHIVGDDKKCCDSIVDECTARGAYGCVVYNGQQICVDMADDQYDKAYDPACCAECRAPWHHASGQLWIYKSKFYTEPKGHHLCLCATFNAWIHFGFCGEPHKRQVEAGEPHRRQVEAGEQA</sequence>
<protein>
    <submittedName>
        <fullName evidence="1">Uncharacterized protein</fullName>
    </submittedName>
</protein>
<organism evidence="1 2">
    <name type="scientific">Venturia effusa</name>
    <dbReference type="NCBI Taxonomy" id="50376"/>
    <lineage>
        <taxon>Eukaryota</taxon>
        <taxon>Fungi</taxon>
        <taxon>Dikarya</taxon>
        <taxon>Ascomycota</taxon>
        <taxon>Pezizomycotina</taxon>
        <taxon>Dothideomycetes</taxon>
        <taxon>Pleosporomycetidae</taxon>
        <taxon>Venturiales</taxon>
        <taxon>Venturiaceae</taxon>
        <taxon>Venturia</taxon>
    </lineage>
</organism>
<proteinExistence type="predicted"/>